<dbReference type="InterPro" id="IPR026444">
    <property type="entry name" value="Secre_tail"/>
</dbReference>
<feature type="signal peptide" evidence="2">
    <location>
        <begin position="1"/>
        <end position="20"/>
    </location>
</feature>
<comment type="caution">
    <text evidence="4">The sequence shown here is derived from an EMBL/GenBank/DDBJ whole genome shotgun (WGS) entry which is preliminary data.</text>
</comment>
<feature type="chain" id="PRO_5016238228" evidence="2">
    <location>
        <begin position="21"/>
        <end position="504"/>
    </location>
</feature>
<dbReference type="Proteomes" id="UP000248703">
    <property type="component" value="Unassembled WGS sequence"/>
</dbReference>
<protein>
    <submittedName>
        <fullName evidence="4">Putative secreted protein (Por secretion system target)</fullName>
    </submittedName>
</protein>
<evidence type="ECO:0000256" key="1">
    <source>
        <dbReference type="ARBA" id="ARBA00022729"/>
    </source>
</evidence>
<keyword evidence="1 2" id="KW-0732">Signal</keyword>
<gene>
    <name evidence="4" type="ORF">LY08_01697</name>
</gene>
<dbReference type="OrthoDB" id="1401747at2"/>
<organism evidence="4 5">
    <name type="scientific">Olleya aquimaris</name>
    <dbReference type="NCBI Taxonomy" id="639310"/>
    <lineage>
        <taxon>Bacteria</taxon>
        <taxon>Pseudomonadati</taxon>
        <taxon>Bacteroidota</taxon>
        <taxon>Flavobacteriia</taxon>
        <taxon>Flavobacteriales</taxon>
        <taxon>Flavobacteriaceae</taxon>
    </lineage>
</organism>
<keyword evidence="5" id="KW-1185">Reference proteome</keyword>
<dbReference type="NCBIfam" id="TIGR04183">
    <property type="entry name" value="Por_Secre_tail"/>
    <property type="match status" value="1"/>
</dbReference>
<name>A0A327RF16_9FLAO</name>
<dbReference type="AlphaFoldDB" id="A0A327RF16"/>
<dbReference type="EMBL" id="QLLO01000005">
    <property type="protein sequence ID" value="RAJ14522.1"/>
    <property type="molecule type" value="Genomic_DNA"/>
</dbReference>
<dbReference type="RefSeq" id="WP_158526729.1">
    <property type="nucleotide sequence ID" value="NZ_QLLO01000005.1"/>
</dbReference>
<sequence>MKKITFLLLTIFAFIFNAQAQNTCATAVTAIIGTNTVTTIDGAAPTDICGSPNGTGQTAGEWFVFTPASDGAVTLSTNLPANDGITNSNDTRVIIYDGTCSALTCVAENDDISGANYLSEVTFSATGGTTYYIVFDDRWSNLGFDFTIAFESCSSAINFSITDFTTTTCDTAWDNTGNFEIEYGLYPYTQGSGGTSLTLTGVNNYQFTSLSPGKSYNVFIRQDCGGSFSTWEEHFIGTSPDTVNTFPFSENLEPDADQALLLNLGLSFAGSGSWSFIIDDTTDGDTTNDYAFDGTASIFSNNTFTNSDADAIVFIGPFTLNTSNQYTFSFQQRNFAASSPTRPNKDIELLAAPTNDGTGTTVIATFDDMDNTTYQLRSGTFTPSTTGDYYFGIRDKSSFLATATAANIVFADALSVSSMTLSTDEFNANSISHFYNSDLNTLNLESSSKPLTSIEIYSALGQDVLNKTLNSQTANIDVSNFSDGIYLAKVYVNGQSKTIKFVKH</sequence>
<evidence type="ECO:0000256" key="2">
    <source>
        <dbReference type="SAM" id="SignalP"/>
    </source>
</evidence>
<accession>A0A327RF16</accession>
<reference evidence="4 5" key="1">
    <citation type="submission" date="2018-06" db="EMBL/GenBank/DDBJ databases">
        <title>Genomic Encyclopedia of Archaeal and Bacterial Type Strains, Phase II (KMG-II): from individual species to whole genera.</title>
        <authorList>
            <person name="Goeker M."/>
        </authorList>
    </citation>
    <scope>NUCLEOTIDE SEQUENCE [LARGE SCALE GENOMIC DNA]</scope>
    <source>
        <strain evidence="4 5">DSM 24464</strain>
    </source>
</reference>
<proteinExistence type="predicted"/>
<evidence type="ECO:0000313" key="5">
    <source>
        <dbReference type="Proteomes" id="UP000248703"/>
    </source>
</evidence>
<dbReference type="Pfam" id="PF18962">
    <property type="entry name" value="Por_Secre_tail"/>
    <property type="match status" value="1"/>
</dbReference>
<evidence type="ECO:0000313" key="4">
    <source>
        <dbReference type="EMBL" id="RAJ14522.1"/>
    </source>
</evidence>
<feature type="domain" description="Secretion system C-terminal sorting" evidence="3">
    <location>
        <begin position="441"/>
        <end position="501"/>
    </location>
</feature>
<evidence type="ECO:0000259" key="3">
    <source>
        <dbReference type="Pfam" id="PF18962"/>
    </source>
</evidence>